<organism evidence="3">
    <name type="scientific">Echinostoma caproni</name>
    <dbReference type="NCBI Taxonomy" id="27848"/>
    <lineage>
        <taxon>Eukaryota</taxon>
        <taxon>Metazoa</taxon>
        <taxon>Spiralia</taxon>
        <taxon>Lophotrochozoa</taxon>
        <taxon>Platyhelminthes</taxon>
        <taxon>Trematoda</taxon>
        <taxon>Digenea</taxon>
        <taxon>Plagiorchiida</taxon>
        <taxon>Echinostomata</taxon>
        <taxon>Echinostomatoidea</taxon>
        <taxon>Echinostomatidae</taxon>
        <taxon>Echinostoma</taxon>
    </lineage>
</organism>
<evidence type="ECO:0000259" key="2">
    <source>
        <dbReference type="SMART" id="SM01220"/>
    </source>
</evidence>
<feature type="region of interest" description="Disordered" evidence="1">
    <location>
        <begin position="512"/>
        <end position="545"/>
    </location>
</feature>
<evidence type="ECO:0000256" key="1">
    <source>
        <dbReference type="SAM" id="MobiDB-lite"/>
    </source>
</evidence>
<dbReference type="InterPro" id="IPR033616">
    <property type="entry name" value="BLTP1"/>
</dbReference>
<dbReference type="InterPro" id="IPR056742">
    <property type="entry name" value="BLTP1_C"/>
</dbReference>
<feature type="compositionally biased region" description="Low complexity" evidence="1">
    <location>
        <begin position="690"/>
        <end position="706"/>
    </location>
</feature>
<evidence type="ECO:0000313" key="3">
    <source>
        <dbReference type="WBParaSite" id="ECPE_0000880401-mRNA-1"/>
    </source>
</evidence>
<accession>A0A183AP93</accession>
<feature type="compositionally biased region" description="Polar residues" evidence="1">
    <location>
        <begin position="919"/>
        <end position="929"/>
    </location>
</feature>
<dbReference type="Pfam" id="PF25040">
    <property type="entry name" value="BLTP1_C"/>
    <property type="match status" value="3"/>
</dbReference>
<feature type="compositionally biased region" description="Polar residues" evidence="1">
    <location>
        <begin position="21"/>
        <end position="45"/>
    </location>
</feature>
<feature type="region of interest" description="Disordered" evidence="1">
    <location>
        <begin position="674"/>
        <end position="737"/>
    </location>
</feature>
<dbReference type="WBParaSite" id="ECPE_0000880401-mRNA-1">
    <property type="protein sequence ID" value="ECPE_0000880401-mRNA-1"/>
    <property type="gene ID" value="ECPE_0000880401"/>
</dbReference>
<feature type="region of interest" description="Disordered" evidence="1">
    <location>
        <begin position="910"/>
        <end position="930"/>
    </location>
</feature>
<feature type="domain" description="Bridge-like lipid transfer protein family member 1 C-terminal" evidence="2">
    <location>
        <begin position="83"/>
        <end position="899"/>
    </location>
</feature>
<feature type="compositionally biased region" description="Polar residues" evidence="1">
    <location>
        <begin position="54"/>
        <end position="74"/>
    </location>
</feature>
<dbReference type="PANTHER" id="PTHR31640:SF1">
    <property type="entry name" value="BRIDGE-LIKE LIPID TRANSFER PROTEIN FAMILY MEMBER 1"/>
    <property type="match status" value="1"/>
</dbReference>
<dbReference type="AlphaFoldDB" id="A0A183AP93"/>
<dbReference type="SMART" id="SM01220">
    <property type="entry name" value="FSA_C"/>
    <property type="match status" value="1"/>
</dbReference>
<name>A0A183AP93_9TREM</name>
<dbReference type="GO" id="GO:0048488">
    <property type="term" value="P:synaptic vesicle endocytosis"/>
    <property type="evidence" value="ECO:0007669"/>
    <property type="project" value="TreeGrafter"/>
</dbReference>
<protein>
    <submittedName>
        <fullName evidence="3">FSA_C domain-containing protein</fullName>
    </submittedName>
</protein>
<proteinExistence type="predicted"/>
<dbReference type="GO" id="GO:0098793">
    <property type="term" value="C:presynapse"/>
    <property type="evidence" value="ECO:0007669"/>
    <property type="project" value="GOC"/>
</dbReference>
<dbReference type="PANTHER" id="PTHR31640">
    <property type="entry name" value="TRANSMEMBRANE PROTEIN KIAA1109"/>
    <property type="match status" value="1"/>
</dbReference>
<sequence length="960" mass="104556">LFIFLTTHSANKTGVAKRPQSAVTQSSRRLTCPSSYPSELNTSVPLRSEHSKTLDSTSAVHQPDTNVVSQSTTLAGERPPPGRNTSPNGSLKVTSWDALPIFCVHLKQFDLNLYMGSAMGLTRMTIDNLFCDGRASIHSSGRKNTMLCAGLGTCQFTSEGGGVGGEFCLLDSNVLLRLDDDPSRDPEHNLDCRIRGFQLRVEYMSTNILLLRLNSLSLHLQDEWKLRDVMRQQMISNRPPSGGSDHSTRPAITTISSLPQTVGFEQSELGTFEPLEADIGVPPVYTAIVRTTTPDLMRAVLKVREYFEEQVREGRMSLIGQSGSFGLFSTNARDQRMTTSQWPGWHMPRSLLSGSEKEPTELTETEKQIIDKLLQRHWQGLYEAVKTYAYEHLGLTLGMMQDEDTLTGADEKYPVLGGSFQLSGRSLGIACFAGSFRSAPDWAIFNIQYPTACFETEAQREAPVIQTTTTTTPGVVPDPSEADGWVNFPIQFPPTLPATASHPFMDVLTAPTRSQAPHRRPSDPSELVPPDLTAASTNTDDPCAARPWRYRLSGTTTRKSSAVVVATVTCGNVSSPVGATTTTVTTATSSHADLLSDAAVGQNNMSVATAPSHVDSAHVQSVPVRSNPLRPPTDAEILFVLPSISLRITSDQRQTMAQPSLSTVPFIQVSVTTGAGETQEPAESEPSHSEPPTASGSGTESVSKSSRLWIYGSRDPSATRGSGSGNQANTPSATSHSFAPSVKISFQTDFHGFVQLGLIDVPWLPTLINSYLNERLQEYEFSSMASASNQSTNDIHRTFGMSHVSNAVGTELTARLRQLAGTSSPLVLDARSYEIVHWSLSPECRWLLATSIGVPAFDRLLESIGFRKARITIPKWLQRGVMDHLDHVTSILLRASLRLITDEFRARDQRSDDPRINTDRQPTADSNSGAVAIKAHEIAPAVKSKLSISRPSFTLATDDD</sequence>
<feature type="compositionally biased region" description="Polar residues" evidence="1">
    <location>
        <begin position="719"/>
        <end position="737"/>
    </location>
</feature>
<reference evidence="3" key="1">
    <citation type="submission" date="2016-06" db="UniProtKB">
        <authorList>
            <consortium name="WormBaseParasite"/>
        </authorList>
    </citation>
    <scope>IDENTIFICATION</scope>
</reference>
<feature type="region of interest" description="Disordered" evidence="1">
    <location>
        <begin position="16"/>
        <end position="89"/>
    </location>
</feature>